<dbReference type="EMBL" id="DSUH01000229">
    <property type="protein sequence ID" value="HGU33138.1"/>
    <property type="molecule type" value="Genomic_DNA"/>
</dbReference>
<dbReference type="SUPFAM" id="SSF53850">
    <property type="entry name" value="Periplasmic binding protein-like II"/>
    <property type="match status" value="1"/>
</dbReference>
<organism evidence="1">
    <name type="scientific">Desulfatirhabdium butyrativorans</name>
    <dbReference type="NCBI Taxonomy" id="340467"/>
    <lineage>
        <taxon>Bacteria</taxon>
        <taxon>Pseudomonadati</taxon>
        <taxon>Thermodesulfobacteriota</taxon>
        <taxon>Desulfobacteria</taxon>
        <taxon>Desulfobacterales</taxon>
        <taxon>Desulfatirhabdiaceae</taxon>
        <taxon>Desulfatirhabdium</taxon>
    </lineage>
</organism>
<dbReference type="Gene3D" id="3.40.190.10">
    <property type="entry name" value="Periplasmic binding protein-like II"/>
    <property type="match status" value="2"/>
</dbReference>
<reference evidence="1" key="1">
    <citation type="journal article" date="2020" name="mSystems">
        <title>Genome- and Community-Level Interaction Insights into Carbon Utilization and Element Cycling Functions of Hydrothermarchaeota in Hydrothermal Sediment.</title>
        <authorList>
            <person name="Zhou Z."/>
            <person name="Liu Y."/>
            <person name="Xu W."/>
            <person name="Pan J."/>
            <person name="Luo Z.H."/>
            <person name="Li M."/>
        </authorList>
    </citation>
    <scope>NUCLEOTIDE SEQUENCE [LARGE SCALE GENOMIC DNA]</scope>
    <source>
        <strain evidence="1">SpSt-477</strain>
    </source>
</reference>
<evidence type="ECO:0000313" key="1">
    <source>
        <dbReference type="EMBL" id="HGU33138.1"/>
    </source>
</evidence>
<dbReference type="Pfam" id="PF12974">
    <property type="entry name" value="Phosphonate-bd"/>
    <property type="match status" value="1"/>
</dbReference>
<gene>
    <name evidence="1" type="ORF">ENS29_09810</name>
</gene>
<accession>A0A7C4RST5</accession>
<protein>
    <submittedName>
        <fullName evidence="1">Phosphate/phosphite/phosphonate ABC transporter substrate-binding protein</fullName>
    </submittedName>
</protein>
<dbReference type="PANTHER" id="PTHR35841:SF1">
    <property type="entry name" value="PHOSPHONATES-BINDING PERIPLASMIC PROTEIN"/>
    <property type="match status" value="1"/>
</dbReference>
<sequence length="306" mass="34593">MIAWAVVWASMFGIGGCMQSENVVSIDMNRREAVDTRNSTPAVTYAYLPQYAHSVSYERHHLLIAYLREKTGLNIKQVFPESFNEHMRMVSQGKIDISFTNPYVYVITAHRYGQKVFAQIVESSGKAAFRGQIICRKDNEAIRTLADCKGKRVIAVDLTSAGGFLYPMGHFFEHGIRQEDFAELSFSPGPGGKQEKVVLAVYSGQFDVGLIREGTLNVVADKIDIDQIRVLATSEWYPAWVYSTRPDVATDVIAKIRQALFELDEHHPEHRPILEKADFRKVIPADDRDMQPVWHLMKTLGIDLNG</sequence>
<dbReference type="AlphaFoldDB" id="A0A7C4RST5"/>
<proteinExistence type="predicted"/>
<name>A0A7C4RST5_9BACT</name>
<dbReference type="CDD" id="cd01071">
    <property type="entry name" value="PBP2_PhnD_like"/>
    <property type="match status" value="1"/>
</dbReference>
<comment type="caution">
    <text evidence="1">The sequence shown here is derived from an EMBL/GenBank/DDBJ whole genome shotgun (WGS) entry which is preliminary data.</text>
</comment>
<dbReference type="PANTHER" id="PTHR35841">
    <property type="entry name" value="PHOSPHONATES-BINDING PERIPLASMIC PROTEIN"/>
    <property type="match status" value="1"/>
</dbReference>